<dbReference type="InterPro" id="IPR036615">
    <property type="entry name" value="Mur_ligase_C_dom_sf"/>
</dbReference>
<dbReference type="HAMAP" id="MF_00639">
    <property type="entry name" value="MurD"/>
    <property type="match status" value="1"/>
</dbReference>
<evidence type="ECO:0000256" key="2">
    <source>
        <dbReference type="ARBA" id="ARBA00004752"/>
    </source>
</evidence>
<evidence type="ECO:0000259" key="12">
    <source>
        <dbReference type="Pfam" id="PF08245"/>
    </source>
</evidence>
<keyword evidence="3 9" id="KW-0963">Cytoplasm</keyword>
<evidence type="ECO:0000256" key="9">
    <source>
        <dbReference type="HAMAP-Rule" id="MF_00639"/>
    </source>
</evidence>
<dbReference type="SUPFAM" id="SSF53244">
    <property type="entry name" value="MurD-like peptide ligases, peptide-binding domain"/>
    <property type="match status" value="1"/>
</dbReference>
<dbReference type="InterPro" id="IPR036565">
    <property type="entry name" value="Mur-like_cat_sf"/>
</dbReference>
<evidence type="ECO:0000256" key="8">
    <source>
        <dbReference type="ARBA" id="ARBA00023306"/>
    </source>
</evidence>
<dbReference type="InterPro" id="IPR018109">
    <property type="entry name" value="Folylpolyglutamate_synth_CS"/>
</dbReference>
<comment type="function">
    <text evidence="9 10">Cell wall formation. Catalyzes the addition of glutamate to the nucleotide precursor UDP-N-acetylmuramoyl-L-alanine (UMA).</text>
</comment>
<evidence type="ECO:0000256" key="4">
    <source>
        <dbReference type="ARBA" id="ARBA00022598"/>
    </source>
</evidence>
<dbReference type="SUPFAM" id="SSF51984">
    <property type="entry name" value="MurCD N-terminal domain"/>
    <property type="match status" value="1"/>
</dbReference>
<dbReference type="RefSeq" id="WP_109088805.1">
    <property type="nucleotide sequence ID" value="NZ_QEXO01000002.1"/>
</dbReference>
<evidence type="ECO:0000256" key="6">
    <source>
        <dbReference type="ARBA" id="ARBA00022741"/>
    </source>
</evidence>
<dbReference type="AlphaFoldDB" id="A0A2U2BKU2"/>
<accession>A0A2U2BKU2</accession>
<dbReference type="InterPro" id="IPR005762">
    <property type="entry name" value="MurD"/>
</dbReference>
<dbReference type="SUPFAM" id="SSF53623">
    <property type="entry name" value="MurD-like peptide ligases, catalytic domain"/>
    <property type="match status" value="1"/>
</dbReference>
<dbReference type="PANTHER" id="PTHR43692:SF1">
    <property type="entry name" value="UDP-N-ACETYLMURAMOYLALANINE--D-GLUTAMATE LIGASE"/>
    <property type="match status" value="1"/>
</dbReference>
<dbReference type="GO" id="GO:0071555">
    <property type="term" value="P:cell wall organization"/>
    <property type="evidence" value="ECO:0007669"/>
    <property type="project" value="UniProtKB-KW"/>
</dbReference>
<dbReference type="GO" id="GO:0005524">
    <property type="term" value="F:ATP binding"/>
    <property type="evidence" value="ECO:0007669"/>
    <property type="project" value="UniProtKB-UniRule"/>
</dbReference>
<evidence type="ECO:0000259" key="11">
    <source>
        <dbReference type="Pfam" id="PF02875"/>
    </source>
</evidence>
<sequence>MNALSFPSIRKDGLMLILGLGETGFAAARWSLAQGASIRLADTRENVQGLDKLQALSNAPLDVRLGQNALQADSLSDVHTVVISPGLSPVEPALAGFLAQARDRGIEVIGEIELFARALKDLADQGHESRVVAVTGTNGKTTVTAMTRHLLEQAGVSALAVGNISPAALTALCDALESNALPQVWVLELSSFQLDSTFSLQADAGVVLNISQDHLDWHGGMDAYIQSKQRMYGMCDVTLVNRDDPVVMAMIPDASQESVRSFGLDKPALLGDMGLSTDGGMQWLVANEPTDFELPATGLKKRNAPVEPAVRGKGGLKRLMPVEALQIKGRHNALNAQAALLLARCLGLGWAELLNGLRTYQGEPHRVELIRVLDGVQYLDDSKGTNVGATVAALRGFDQRVWLIAGGLGKGQDFEPLAVAAAPNVAEVFLIGQDAKQIAAVLDTHDVRYRFCDGLEAAVQAAAEQARAGDVVLLSPACASMDMFKSYHHRGMCFVAAVTEMALDRGELA</sequence>
<comment type="catalytic activity">
    <reaction evidence="9 10">
        <text>UDP-N-acetyl-alpha-D-muramoyl-L-alanine + D-glutamate + ATP = UDP-N-acetyl-alpha-D-muramoyl-L-alanyl-D-glutamate + ADP + phosphate + H(+)</text>
        <dbReference type="Rhea" id="RHEA:16429"/>
        <dbReference type="ChEBI" id="CHEBI:15378"/>
        <dbReference type="ChEBI" id="CHEBI:29986"/>
        <dbReference type="ChEBI" id="CHEBI:30616"/>
        <dbReference type="ChEBI" id="CHEBI:43474"/>
        <dbReference type="ChEBI" id="CHEBI:83898"/>
        <dbReference type="ChEBI" id="CHEBI:83900"/>
        <dbReference type="ChEBI" id="CHEBI:456216"/>
        <dbReference type="EC" id="6.3.2.9"/>
    </reaction>
</comment>
<dbReference type="InterPro" id="IPR013221">
    <property type="entry name" value="Mur_ligase_cen"/>
</dbReference>
<dbReference type="EC" id="6.3.2.9" evidence="9 10"/>
<evidence type="ECO:0000313" key="13">
    <source>
        <dbReference type="EMBL" id="PWE14609.1"/>
    </source>
</evidence>
<dbReference type="Pfam" id="PF02875">
    <property type="entry name" value="Mur_ligase_C"/>
    <property type="match status" value="1"/>
</dbReference>
<dbReference type="Proteomes" id="UP000245216">
    <property type="component" value="Unassembled WGS sequence"/>
</dbReference>
<dbReference type="GO" id="GO:0009252">
    <property type="term" value="P:peptidoglycan biosynthetic process"/>
    <property type="evidence" value="ECO:0007669"/>
    <property type="project" value="UniProtKB-UniRule"/>
</dbReference>
<reference evidence="13 14" key="1">
    <citation type="submission" date="2018-05" db="EMBL/GenBank/DDBJ databases">
        <title>Genome Sequence of an Efficient Indole-Degrading Bacterium, Alcaligenes sp.YBY.</title>
        <authorList>
            <person name="Yang B."/>
        </authorList>
    </citation>
    <scope>NUCLEOTIDE SEQUENCE [LARGE SCALE GENOMIC DNA]</scope>
    <source>
        <strain evidence="13 14">YBY</strain>
    </source>
</reference>
<keyword evidence="9 10" id="KW-0573">Peptidoglycan synthesis</keyword>
<dbReference type="NCBIfam" id="TIGR01087">
    <property type="entry name" value="murD"/>
    <property type="match status" value="1"/>
</dbReference>
<dbReference type="PROSITE" id="PS01011">
    <property type="entry name" value="FOLYLPOLYGLU_SYNT_1"/>
    <property type="match status" value="1"/>
</dbReference>
<keyword evidence="5 9" id="KW-0132">Cell division</keyword>
<evidence type="ECO:0000256" key="7">
    <source>
        <dbReference type="ARBA" id="ARBA00022840"/>
    </source>
</evidence>
<evidence type="ECO:0000313" key="14">
    <source>
        <dbReference type="Proteomes" id="UP000245216"/>
    </source>
</evidence>
<evidence type="ECO:0000256" key="5">
    <source>
        <dbReference type="ARBA" id="ARBA00022618"/>
    </source>
</evidence>
<keyword evidence="9 10" id="KW-0133">Cell shape</keyword>
<dbReference type="Gene3D" id="3.40.50.720">
    <property type="entry name" value="NAD(P)-binding Rossmann-like Domain"/>
    <property type="match status" value="1"/>
</dbReference>
<dbReference type="STRING" id="511.UZ73_06710"/>
<dbReference type="PANTHER" id="PTHR43692">
    <property type="entry name" value="UDP-N-ACETYLMURAMOYLALANINE--D-GLUTAMATE LIGASE"/>
    <property type="match status" value="1"/>
</dbReference>
<dbReference type="GO" id="GO:0005737">
    <property type="term" value="C:cytoplasm"/>
    <property type="evidence" value="ECO:0007669"/>
    <property type="project" value="UniProtKB-SubCell"/>
</dbReference>
<dbReference type="GO" id="GO:0004326">
    <property type="term" value="F:tetrahydrofolylpolyglutamate synthase activity"/>
    <property type="evidence" value="ECO:0007669"/>
    <property type="project" value="InterPro"/>
</dbReference>
<dbReference type="Pfam" id="PF08245">
    <property type="entry name" value="Mur_ligase_M"/>
    <property type="match status" value="1"/>
</dbReference>
<dbReference type="GO" id="GO:0051301">
    <property type="term" value="P:cell division"/>
    <property type="evidence" value="ECO:0007669"/>
    <property type="project" value="UniProtKB-KW"/>
</dbReference>
<comment type="pathway">
    <text evidence="2 9 10">Cell wall biogenesis; peptidoglycan biosynthesis.</text>
</comment>
<dbReference type="GO" id="GO:0008360">
    <property type="term" value="P:regulation of cell shape"/>
    <property type="evidence" value="ECO:0007669"/>
    <property type="project" value="UniProtKB-KW"/>
</dbReference>
<dbReference type="UniPathway" id="UPA00219"/>
<feature type="binding site" evidence="9">
    <location>
        <begin position="136"/>
        <end position="142"/>
    </location>
    <ligand>
        <name>ATP</name>
        <dbReference type="ChEBI" id="CHEBI:30616"/>
    </ligand>
</feature>
<organism evidence="13 14">
    <name type="scientific">Alcaligenes faecalis</name>
    <dbReference type="NCBI Taxonomy" id="511"/>
    <lineage>
        <taxon>Bacteria</taxon>
        <taxon>Pseudomonadati</taxon>
        <taxon>Pseudomonadota</taxon>
        <taxon>Betaproteobacteria</taxon>
        <taxon>Burkholderiales</taxon>
        <taxon>Alcaligenaceae</taxon>
        <taxon>Alcaligenes</taxon>
    </lineage>
</organism>
<keyword evidence="8 9" id="KW-0131">Cell cycle</keyword>
<gene>
    <name evidence="9" type="primary">murD</name>
    <name evidence="13" type="ORF">DF183_07795</name>
</gene>
<comment type="caution">
    <text evidence="13">The sequence shown here is derived from an EMBL/GenBank/DDBJ whole genome shotgun (WGS) entry which is preliminary data.</text>
</comment>
<dbReference type="Gene3D" id="3.90.190.20">
    <property type="entry name" value="Mur ligase, C-terminal domain"/>
    <property type="match status" value="1"/>
</dbReference>
<keyword evidence="4 9" id="KW-0436">Ligase</keyword>
<dbReference type="Pfam" id="PF21799">
    <property type="entry name" value="MurD-like_N"/>
    <property type="match status" value="1"/>
</dbReference>
<dbReference type="Gene3D" id="3.40.1190.10">
    <property type="entry name" value="Mur-like, catalytic domain"/>
    <property type="match status" value="1"/>
</dbReference>
<feature type="domain" description="Mur ligase central" evidence="12">
    <location>
        <begin position="134"/>
        <end position="281"/>
    </location>
</feature>
<evidence type="ECO:0000256" key="10">
    <source>
        <dbReference type="RuleBase" id="RU003664"/>
    </source>
</evidence>
<dbReference type="GO" id="GO:0008764">
    <property type="term" value="F:UDP-N-acetylmuramoylalanine-D-glutamate ligase activity"/>
    <property type="evidence" value="ECO:0007669"/>
    <property type="project" value="UniProtKB-UniRule"/>
</dbReference>
<evidence type="ECO:0000256" key="3">
    <source>
        <dbReference type="ARBA" id="ARBA00022490"/>
    </source>
</evidence>
<proteinExistence type="inferred from homology"/>
<reference evidence="13 14" key="2">
    <citation type="submission" date="2018-05" db="EMBL/GenBank/DDBJ databases">
        <authorList>
            <person name="Lanie J.A."/>
            <person name="Ng W.-L."/>
            <person name="Kazmierczak K.M."/>
            <person name="Andrzejewski T.M."/>
            <person name="Davidsen T.M."/>
            <person name="Wayne K.J."/>
            <person name="Tettelin H."/>
            <person name="Glass J.I."/>
            <person name="Rusch D."/>
            <person name="Podicherti R."/>
            <person name="Tsui H.-C.T."/>
            <person name="Winkler M.E."/>
        </authorList>
    </citation>
    <scope>NUCLEOTIDE SEQUENCE [LARGE SCALE GENOMIC DNA]</scope>
    <source>
        <strain evidence="13 14">YBY</strain>
    </source>
</reference>
<evidence type="ECO:0000256" key="1">
    <source>
        <dbReference type="ARBA" id="ARBA00004496"/>
    </source>
</evidence>
<keyword evidence="6 9" id="KW-0547">Nucleotide-binding</keyword>
<name>A0A2U2BKU2_ALCFA</name>
<keyword evidence="7 9" id="KW-0067">ATP-binding</keyword>
<dbReference type="EMBL" id="QEXO01000002">
    <property type="protein sequence ID" value="PWE14609.1"/>
    <property type="molecule type" value="Genomic_DNA"/>
</dbReference>
<comment type="subcellular location">
    <subcellularLocation>
        <location evidence="1 9 10">Cytoplasm</location>
    </subcellularLocation>
</comment>
<comment type="similarity">
    <text evidence="9">Belongs to the MurCDEF family.</text>
</comment>
<feature type="domain" description="Mur ligase C-terminal" evidence="11">
    <location>
        <begin position="365"/>
        <end position="478"/>
    </location>
</feature>
<dbReference type="InterPro" id="IPR004101">
    <property type="entry name" value="Mur_ligase_C"/>
</dbReference>
<keyword evidence="9 10" id="KW-0961">Cell wall biogenesis/degradation</keyword>
<protein>
    <recommendedName>
        <fullName evidence="9 10">UDP-N-acetylmuramoylalanine--D-glutamate ligase</fullName>
        <ecNumber evidence="9 10">6.3.2.9</ecNumber>
    </recommendedName>
    <alternativeName>
        <fullName evidence="9">D-glutamic acid-adding enzyme</fullName>
    </alternativeName>
    <alternativeName>
        <fullName evidence="9">UDP-N-acetylmuramoyl-L-alanyl-D-glutamate synthetase</fullName>
    </alternativeName>
</protein>